<gene>
    <name evidence="2" type="ORF">CEP54_003462</name>
</gene>
<comment type="caution">
    <text evidence="2">The sequence shown here is derived from an EMBL/GenBank/DDBJ whole genome shotgun (WGS) entry which is preliminary data.</text>
</comment>
<feature type="region of interest" description="Disordered" evidence="1">
    <location>
        <begin position="98"/>
        <end position="119"/>
    </location>
</feature>
<name>A0A428QNX5_9HYPO</name>
<organism evidence="2 3">
    <name type="scientific">Fusarium duplospermum</name>
    <dbReference type="NCBI Taxonomy" id="1325734"/>
    <lineage>
        <taxon>Eukaryota</taxon>
        <taxon>Fungi</taxon>
        <taxon>Dikarya</taxon>
        <taxon>Ascomycota</taxon>
        <taxon>Pezizomycotina</taxon>
        <taxon>Sordariomycetes</taxon>
        <taxon>Hypocreomycetidae</taxon>
        <taxon>Hypocreales</taxon>
        <taxon>Nectriaceae</taxon>
        <taxon>Fusarium</taxon>
        <taxon>Fusarium solani species complex</taxon>
    </lineage>
</organism>
<evidence type="ECO:0000313" key="2">
    <source>
        <dbReference type="EMBL" id="RSL66995.1"/>
    </source>
</evidence>
<reference evidence="2 3" key="1">
    <citation type="submission" date="2017-06" db="EMBL/GenBank/DDBJ databases">
        <title>Comparative genomic analysis of Ambrosia Fusariam Clade fungi.</title>
        <authorList>
            <person name="Stajich J.E."/>
            <person name="Carrillo J."/>
            <person name="Kijimoto T."/>
            <person name="Eskalen A."/>
            <person name="O'Donnell K."/>
            <person name="Kasson M."/>
        </authorList>
    </citation>
    <scope>NUCLEOTIDE SEQUENCE [LARGE SCALE GENOMIC DNA]</scope>
    <source>
        <strain evidence="2 3">NRRL62584</strain>
    </source>
</reference>
<protein>
    <submittedName>
        <fullName evidence="2">Uncharacterized protein</fullName>
    </submittedName>
</protein>
<accession>A0A428QNX5</accession>
<feature type="region of interest" description="Disordered" evidence="1">
    <location>
        <begin position="50"/>
        <end position="69"/>
    </location>
</feature>
<proteinExistence type="predicted"/>
<dbReference type="AlphaFoldDB" id="A0A428QNX5"/>
<sequence length="119" mass="13028">MTTFLQSLIQHNSIPEVMTIESSPSHPILSHSLYILQVVLVPSPRRSLARTTSTSMSTNSGLPTVSVQNGQSLPTLEHAKYQDAWGLELLHSTRRGAEISASPGSWLAPPRPLPRYRGT</sequence>
<dbReference type="EMBL" id="NKCI01000022">
    <property type="protein sequence ID" value="RSL66995.1"/>
    <property type="molecule type" value="Genomic_DNA"/>
</dbReference>
<evidence type="ECO:0000313" key="3">
    <source>
        <dbReference type="Proteomes" id="UP000288168"/>
    </source>
</evidence>
<dbReference type="Proteomes" id="UP000288168">
    <property type="component" value="Unassembled WGS sequence"/>
</dbReference>
<evidence type="ECO:0000256" key="1">
    <source>
        <dbReference type="SAM" id="MobiDB-lite"/>
    </source>
</evidence>
<keyword evidence="3" id="KW-1185">Reference proteome</keyword>